<evidence type="ECO:0000256" key="1">
    <source>
        <dbReference type="ARBA" id="ARBA00000707"/>
    </source>
</evidence>
<reference evidence="11" key="1">
    <citation type="journal article" date="2019" name="Environ. Microbiol.">
        <title>Fungal ecological strategies reflected in gene transcription - a case study of two litter decomposers.</title>
        <authorList>
            <person name="Barbi F."/>
            <person name="Kohler A."/>
            <person name="Barry K."/>
            <person name="Baskaran P."/>
            <person name="Daum C."/>
            <person name="Fauchery L."/>
            <person name="Ihrmark K."/>
            <person name="Kuo A."/>
            <person name="LaButti K."/>
            <person name="Lipzen A."/>
            <person name="Morin E."/>
            <person name="Grigoriev I.V."/>
            <person name="Henrissat B."/>
            <person name="Lindahl B."/>
            <person name="Martin F."/>
        </authorList>
    </citation>
    <scope>NUCLEOTIDE SEQUENCE</scope>
    <source>
        <strain evidence="11">JB14</strain>
    </source>
</reference>
<feature type="site" description="Transition state stabilizer" evidence="8">
    <location>
        <position position="79"/>
    </location>
</feature>
<dbReference type="GO" id="GO:0005737">
    <property type="term" value="C:cytoplasm"/>
    <property type="evidence" value="ECO:0007669"/>
    <property type="project" value="TreeGrafter"/>
</dbReference>
<evidence type="ECO:0000256" key="7">
    <source>
        <dbReference type="ARBA" id="ARBA00022807"/>
    </source>
</evidence>
<feature type="site" description="Important for enzyme activity" evidence="8">
    <location>
        <position position="224"/>
    </location>
</feature>
<proteinExistence type="inferred from homology"/>
<evidence type="ECO:0000256" key="9">
    <source>
        <dbReference type="SAM" id="MobiDB-lite"/>
    </source>
</evidence>
<feature type="active site" description="Nucleophile" evidence="8">
    <location>
        <position position="85"/>
    </location>
</feature>
<dbReference type="SUPFAM" id="SSF54001">
    <property type="entry name" value="Cysteine proteinases"/>
    <property type="match status" value="1"/>
</dbReference>
<dbReference type="OrthoDB" id="1924260at2759"/>
<feature type="compositionally biased region" description="Basic and acidic residues" evidence="9">
    <location>
        <begin position="476"/>
        <end position="485"/>
    </location>
</feature>
<dbReference type="InterPro" id="IPR001578">
    <property type="entry name" value="Peptidase_C12_UCH"/>
</dbReference>
<comment type="similarity">
    <text evidence="2 8">Belongs to the peptidase C12 family.</text>
</comment>
<evidence type="ECO:0000256" key="6">
    <source>
        <dbReference type="ARBA" id="ARBA00022801"/>
    </source>
</evidence>
<dbReference type="PROSITE" id="PS52048">
    <property type="entry name" value="UCH_DOMAIN"/>
    <property type="match status" value="1"/>
</dbReference>
<protein>
    <recommendedName>
        <fullName evidence="3 8">ubiquitinyl hydrolase 1</fullName>
        <ecNumber evidence="3 8">3.4.19.12</ecNumber>
    </recommendedName>
</protein>
<name>A0A6A4ILL9_9AGAR</name>
<dbReference type="AlphaFoldDB" id="A0A6A4ILL9"/>
<evidence type="ECO:0000256" key="5">
    <source>
        <dbReference type="ARBA" id="ARBA00022786"/>
    </source>
</evidence>
<dbReference type="InterPro" id="IPR036959">
    <property type="entry name" value="Peptidase_C12_UCH_sf"/>
</dbReference>
<dbReference type="PANTHER" id="PTHR10589">
    <property type="entry name" value="UBIQUITIN CARBOXYL-TERMINAL HYDROLASE"/>
    <property type="match status" value="1"/>
</dbReference>
<feature type="domain" description="UCH catalytic" evidence="10">
    <location>
        <begin position="7"/>
        <end position="279"/>
    </location>
</feature>
<feature type="compositionally biased region" description="Basic and acidic residues" evidence="9">
    <location>
        <begin position="434"/>
        <end position="447"/>
    </location>
</feature>
<evidence type="ECO:0000256" key="2">
    <source>
        <dbReference type="ARBA" id="ARBA00009326"/>
    </source>
</evidence>
<feature type="region of interest" description="Disordered" evidence="9">
    <location>
        <begin position="433"/>
        <end position="485"/>
    </location>
</feature>
<evidence type="ECO:0000256" key="4">
    <source>
        <dbReference type="ARBA" id="ARBA00022670"/>
    </source>
</evidence>
<dbReference type="InterPro" id="IPR038765">
    <property type="entry name" value="Papain-like_cys_pep_sf"/>
</dbReference>
<dbReference type="Proteomes" id="UP000799118">
    <property type="component" value="Unassembled WGS sequence"/>
</dbReference>
<accession>A0A6A4ILL9</accession>
<dbReference type="InterPro" id="IPR041507">
    <property type="entry name" value="UCH_C"/>
</dbReference>
<dbReference type="EMBL" id="ML769385">
    <property type="protein sequence ID" value="KAE9410433.1"/>
    <property type="molecule type" value="Genomic_DNA"/>
</dbReference>
<gene>
    <name evidence="11" type="ORF">BT96DRAFT_805381</name>
</gene>
<dbReference type="GO" id="GO:0004843">
    <property type="term" value="F:cysteine-type deubiquitinase activity"/>
    <property type="evidence" value="ECO:0007669"/>
    <property type="project" value="UniProtKB-UniRule"/>
</dbReference>
<feature type="region of interest" description="Disordered" evidence="9">
    <location>
        <begin position="162"/>
        <end position="201"/>
    </location>
</feature>
<keyword evidence="6 8" id="KW-0378">Hydrolase</keyword>
<dbReference type="Gene3D" id="3.40.532.10">
    <property type="entry name" value="Peptidase C12, ubiquitin carboxyl-terminal hydrolase"/>
    <property type="match status" value="1"/>
</dbReference>
<evidence type="ECO:0000259" key="10">
    <source>
        <dbReference type="PROSITE" id="PS52048"/>
    </source>
</evidence>
<evidence type="ECO:0000256" key="8">
    <source>
        <dbReference type="PROSITE-ProRule" id="PRU01393"/>
    </source>
</evidence>
<dbReference type="Pfam" id="PF18031">
    <property type="entry name" value="UCH_C"/>
    <property type="match status" value="1"/>
</dbReference>
<feature type="compositionally biased region" description="Acidic residues" evidence="9">
    <location>
        <begin position="458"/>
        <end position="475"/>
    </location>
</feature>
<evidence type="ECO:0000256" key="3">
    <source>
        <dbReference type="ARBA" id="ARBA00012759"/>
    </source>
</evidence>
<keyword evidence="4 8" id="KW-0645">Protease</keyword>
<keyword evidence="5 8" id="KW-0833">Ubl conjugation pathway</keyword>
<evidence type="ECO:0000313" key="12">
    <source>
        <dbReference type="Proteomes" id="UP000799118"/>
    </source>
</evidence>
<feature type="active site" description="Proton donor" evidence="8">
    <location>
        <position position="209"/>
    </location>
</feature>
<sequence length="485" mass="54447">MDLIGGPFAVIESDPGVFTSLTRKLGIKNISLVELYDIEPWATDHLGVIHGLVFCFLWKKDIHRPAEFENPEQVWFANQISDDACASHAILNVLLNCPCLDLGQDLQDFKDETKDMSPVMKGLAVTNCKFIRDAHNSLARKSDIRGALNTIASTTLDAQKAQAKAKAQQQSLKNKKVSADSSKKPPAKAKAKTKTADSADTSSEEEAYHFIGYVPALGKVWELDGLKPGPLEVGELASENSTSDWMNVVRPALRMKMAKYGGGGADAANIRFSLLALVDGTYEKANDEWEYWRRDRRVLERKLDETNDGWRSRARMRLANPSLIQVDPELLVVAEHAFTLPGAPERMFLQRGAERLARDAEILTAPPDTLLSQWENAVRQAVRTKVAVEDELHKAGTEWNDHIKRTHDYEPFIEEYVKSLHKDGLLDIFLNDGKPAKSNEGETLDRPKAKKKPRVEVFDIEEEQEQEGMEEDSGDDDWKPTSRRK</sequence>
<dbReference type="Pfam" id="PF01088">
    <property type="entry name" value="Peptidase_C12"/>
    <property type="match status" value="1"/>
</dbReference>
<dbReference type="PANTHER" id="PTHR10589:SF16">
    <property type="entry name" value="UBIQUITIN CARBOXYL-TERMINAL HYDROLASE ISOZYME L5"/>
    <property type="match status" value="1"/>
</dbReference>
<evidence type="ECO:0000313" key="11">
    <source>
        <dbReference type="EMBL" id="KAE9410433.1"/>
    </source>
</evidence>
<dbReference type="GO" id="GO:0016579">
    <property type="term" value="P:protein deubiquitination"/>
    <property type="evidence" value="ECO:0007669"/>
    <property type="project" value="TreeGrafter"/>
</dbReference>
<dbReference type="GO" id="GO:0006511">
    <property type="term" value="P:ubiquitin-dependent protein catabolic process"/>
    <property type="evidence" value="ECO:0007669"/>
    <property type="project" value="UniProtKB-UniRule"/>
</dbReference>
<keyword evidence="7 8" id="KW-0788">Thiol protease</keyword>
<keyword evidence="12" id="KW-1185">Reference proteome</keyword>
<organism evidence="11 12">
    <name type="scientific">Gymnopus androsaceus JB14</name>
    <dbReference type="NCBI Taxonomy" id="1447944"/>
    <lineage>
        <taxon>Eukaryota</taxon>
        <taxon>Fungi</taxon>
        <taxon>Dikarya</taxon>
        <taxon>Basidiomycota</taxon>
        <taxon>Agaricomycotina</taxon>
        <taxon>Agaricomycetes</taxon>
        <taxon>Agaricomycetidae</taxon>
        <taxon>Agaricales</taxon>
        <taxon>Marasmiineae</taxon>
        <taxon>Omphalotaceae</taxon>
        <taxon>Gymnopus</taxon>
    </lineage>
</organism>
<dbReference type="EC" id="3.4.19.12" evidence="3 8"/>
<comment type="catalytic activity">
    <reaction evidence="1 8">
        <text>Thiol-dependent hydrolysis of ester, thioester, amide, peptide and isopeptide bonds formed by the C-terminal Gly of ubiquitin (a 76-residue protein attached to proteins as an intracellular targeting signal).</text>
        <dbReference type="EC" id="3.4.19.12"/>
    </reaction>
</comment>